<organism evidence="1 2">
    <name type="scientific">Nepenthes gracilis</name>
    <name type="common">Slender pitcher plant</name>
    <dbReference type="NCBI Taxonomy" id="150966"/>
    <lineage>
        <taxon>Eukaryota</taxon>
        <taxon>Viridiplantae</taxon>
        <taxon>Streptophyta</taxon>
        <taxon>Embryophyta</taxon>
        <taxon>Tracheophyta</taxon>
        <taxon>Spermatophyta</taxon>
        <taxon>Magnoliopsida</taxon>
        <taxon>eudicotyledons</taxon>
        <taxon>Gunneridae</taxon>
        <taxon>Pentapetalae</taxon>
        <taxon>Caryophyllales</taxon>
        <taxon>Nepenthaceae</taxon>
        <taxon>Nepenthes</taxon>
    </lineage>
</organism>
<comment type="caution">
    <text evidence="1">The sequence shown here is derived from an EMBL/GenBank/DDBJ whole genome shotgun (WGS) entry which is preliminary data.</text>
</comment>
<dbReference type="GO" id="GO:0045727">
    <property type="term" value="P:positive regulation of translation"/>
    <property type="evidence" value="ECO:0007669"/>
    <property type="project" value="TreeGrafter"/>
</dbReference>
<dbReference type="GO" id="GO:0003729">
    <property type="term" value="F:mRNA binding"/>
    <property type="evidence" value="ECO:0007669"/>
    <property type="project" value="TreeGrafter"/>
</dbReference>
<evidence type="ECO:0000313" key="1">
    <source>
        <dbReference type="EMBL" id="GMH14114.1"/>
    </source>
</evidence>
<evidence type="ECO:0000313" key="2">
    <source>
        <dbReference type="Proteomes" id="UP001279734"/>
    </source>
</evidence>
<proteinExistence type="predicted"/>
<dbReference type="AlphaFoldDB" id="A0AAD3XRL1"/>
<sequence>MLQFQLNSFIIEEECDKQRVQSQQINKGVKMHDASGIIIRSIPLNKETCQNQSSSPFLLEQKLQSFNSEKDKWPLLRSGMRLGASAYISPNENSLVDSESVGNRSGNGKSVGNEQHDLIIICEAEEKRVRNKDGLNPSVWTPFRRSDTLHSGGNHISQHLSILRYSHVVKDGDTKHDMYQVSCGREVAAPAGGHRSLLLRVVNCKGGGSLSFVALIG</sequence>
<dbReference type="Proteomes" id="UP001279734">
    <property type="component" value="Unassembled WGS sequence"/>
</dbReference>
<reference evidence="1" key="1">
    <citation type="submission" date="2023-05" db="EMBL/GenBank/DDBJ databases">
        <title>Nepenthes gracilis genome sequencing.</title>
        <authorList>
            <person name="Fukushima K."/>
        </authorList>
    </citation>
    <scope>NUCLEOTIDE SEQUENCE</scope>
    <source>
        <strain evidence="1">SING2019-196</strain>
    </source>
</reference>
<dbReference type="GO" id="GO:0005737">
    <property type="term" value="C:cytoplasm"/>
    <property type="evidence" value="ECO:0007669"/>
    <property type="project" value="TreeGrafter"/>
</dbReference>
<dbReference type="InterPro" id="IPR039722">
    <property type="entry name" value="Upf3"/>
</dbReference>
<keyword evidence="2" id="KW-1185">Reference proteome</keyword>
<protein>
    <submittedName>
        <fullName evidence="1">Uncharacterized protein</fullName>
    </submittedName>
</protein>
<accession>A0AAD3XRL1</accession>
<dbReference type="GO" id="GO:0000184">
    <property type="term" value="P:nuclear-transcribed mRNA catabolic process, nonsense-mediated decay"/>
    <property type="evidence" value="ECO:0007669"/>
    <property type="project" value="InterPro"/>
</dbReference>
<dbReference type="PANTHER" id="PTHR13112">
    <property type="entry name" value="UPF3 REGULATOR OF NONSENSE TRANSCRIPTS-LIKE PROTEIN"/>
    <property type="match status" value="1"/>
</dbReference>
<gene>
    <name evidence="1" type="ORF">Nepgr_015955</name>
</gene>
<dbReference type="EMBL" id="BSYO01000013">
    <property type="protein sequence ID" value="GMH14114.1"/>
    <property type="molecule type" value="Genomic_DNA"/>
</dbReference>
<dbReference type="GO" id="GO:0005730">
    <property type="term" value="C:nucleolus"/>
    <property type="evidence" value="ECO:0007669"/>
    <property type="project" value="TreeGrafter"/>
</dbReference>
<name>A0AAD3XRL1_NEPGR</name>
<dbReference type="PANTHER" id="PTHR13112:SF0">
    <property type="entry name" value="FI21285P1"/>
    <property type="match status" value="1"/>
</dbReference>